<evidence type="ECO:0000313" key="3">
    <source>
        <dbReference type="Proteomes" id="UP000824041"/>
    </source>
</evidence>
<dbReference type="Gene3D" id="3.40.50.1110">
    <property type="entry name" value="SGNH hydrolase"/>
    <property type="match status" value="1"/>
</dbReference>
<dbReference type="SUPFAM" id="SSF52266">
    <property type="entry name" value="SGNH hydrolase"/>
    <property type="match status" value="1"/>
</dbReference>
<dbReference type="Pfam" id="PF13472">
    <property type="entry name" value="Lipase_GDSL_2"/>
    <property type="match status" value="1"/>
</dbReference>
<organism evidence="2 3">
    <name type="scientific">Candidatus Blautia faecigallinarum</name>
    <dbReference type="NCBI Taxonomy" id="2838488"/>
    <lineage>
        <taxon>Bacteria</taxon>
        <taxon>Bacillati</taxon>
        <taxon>Bacillota</taxon>
        <taxon>Clostridia</taxon>
        <taxon>Lachnospirales</taxon>
        <taxon>Lachnospiraceae</taxon>
        <taxon>Blautia</taxon>
    </lineage>
</organism>
<evidence type="ECO:0000259" key="1">
    <source>
        <dbReference type="Pfam" id="PF13472"/>
    </source>
</evidence>
<dbReference type="PANTHER" id="PTHR30383:SF5">
    <property type="entry name" value="SGNH HYDROLASE-TYPE ESTERASE DOMAIN-CONTAINING PROTEIN"/>
    <property type="match status" value="1"/>
</dbReference>
<dbReference type="AlphaFoldDB" id="A0A9D2DRZ7"/>
<gene>
    <name evidence="2" type="ORF">IAA21_04945</name>
</gene>
<dbReference type="GO" id="GO:0004622">
    <property type="term" value="F:phosphatidylcholine lysophospholipase activity"/>
    <property type="evidence" value="ECO:0007669"/>
    <property type="project" value="TreeGrafter"/>
</dbReference>
<protein>
    <submittedName>
        <fullName evidence="2">SGNH/GDSL hydrolase family protein</fullName>
    </submittedName>
</protein>
<dbReference type="CDD" id="cd01834">
    <property type="entry name" value="SGNH_hydrolase_like_2"/>
    <property type="match status" value="1"/>
</dbReference>
<proteinExistence type="predicted"/>
<keyword evidence="2" id="KW-0378">Hydrolase</keyword>
<name>A0A9D2DRZ7_9FIRM</name>
<dbReference type="EMBL" id="DXBU01000067">
    <property type="protein sequence ID" value="HIZ22132.1"/>
    <property type="molecule type" value="Genomic_DNA"/>
</dbReference>
<evidence type="ECO:0000313" key="2">
    <source>
        <dbReference type="EMBL" id="HIZ22132.1"/>
    </source>
</evidence>
<reference evidence="2" key="2">
    <citation type="submission" date="2021-04" db="EMBL/GenBank/DDBJ databases">
        <authorList>
            <person name="Gilroy R."/>
        </authorList>
    </citation>
    <scope>NUCLEOTIDE SEQUENCE</scope>
    <source>
        <strain evidence="2">14324</strain>
    </source>
</reference>
<sequence>MVIGKQETLLIIGDSVTDCGRAYPIGEGEGNMGNGYARNVQALLDMKYPDRRIRVINMGISGNTSRDLRTRWQTDAMDLKPDWVSIMIGINDIWRKYDQCLHPEMKVDLDEYEKNLRWILETTLPTVKGICLMPPCYMEQNHQDAMRADADRYREKVKDLAKEYGVLYADAQKDMDEYFQYYPAVYMSWDRVHPNQVGHMILARALVNALGFEW</sequence>
<dbReference type="InterPro" id="IPR036514">
    <property type="entry name" value="SGNH_hydro_sf"/>
</dbReference>
<comment type="caution">
    <text evidence="2">The sequence shown here is derived from an EMBL/GenBank/DDBJ whole genome shotgun (WGS) entry which is preliminary data.</text>
</comment>
<dbReference type="PANTHER" id="PTHR30383">
    <property type="entry name" value="THIOESTERASE 1/PROTEASE 1/LYSOPHOSPHOLIPASE L1"/>
    <property type="match status" value="1"/>
</dbReference>
<dbReference type="Proteomes" id="UP000824041">
    <property type="component" value="Unassembled WGS sequence"/>
</dbReference>
<feature type="domain" description="SGNH hydrolase-type esterase" evidence="1">
    <location>
        <begin position="12"/>
        <end position="199"/>
    </location>
</feature>
<accession>A0A9D2DRZ7</accession>
<reference evidence="2" key="1">
    <citation type="journal article" date="2021" name="PeerJ">
        <title>Extensive microbial diversity within the chicken gut microbiome revealed by metagenomics and culture.</title>
        <authorList>
            <person name="Gilroy R."/>
            <person name="Ravi A."/>
            <person name="Getino M."/>
            <person name="Pursley I."/>
            <person name="Horton D.L."/>
            <person name="Alikhan N.F."/>
            <person name="Baker D."/>
            <person name="Gharbi K."/>
            <person name="Hall N."/>
            <person name="Watson M."/>
            <person name="Adriaenssens E.M."/>
            <person name="Foster-Nyarko E."/>
            <person name="Jarju S."/>
            <person name="Secka A."/>
            <person name="Antonio M."/>
            <person name="Oren A."/>
            <person name="Chaudhuri R.R."/>
            <person name="La Ragione R."/>
            <person name="Hildebrand F."/>
            <person name="Pallen M.J."/>
        </authorList>
    </citation>
    <scope>NUCLEOTIDE SEQUENCE</scope>
    <source>
        <strain evidence="2">14324</strain>
    </source>
</reference>
<dbReference type="InterPro" id="IPR051532">
    <property type="entry name" value="Ester_Hydrolysis_Enzymes"/>
</dbReference>
<dbReference type="InterPro" id="IPR013830">
    <property type="entry name" value="SGNH_hydro"/>
</dbReference>